<name>A0A6I4ZZN9_9BACI</name>
<dbReference type="EMBL" id="WMEQ01000006">
    <property type="protein sequence ID" value="MYL33917.1"/>
    <property type="molecule type" value="Genomic_DNA"/>
</dbReference>
<dbReference type="AlphaFoldDB" id="A0A6I4ZZN9"/>
<dbReference type="Pfam" id="PF08378">
    <property type="entry name" value="NERD"/>
    <property type="match status" value="1"/>
</dbReference>
<dbReference type="InterPro" id="IPR011528">
    <property type="entry name" value="NERD"/>
</dbReference>
<evidence type="ECO:0000313" key="3">
    <source>
        <dbReference type="Proteomes" id="UP000468638"/>
    </source>
</evidence>
<proteinExistence type="predicted"/>
<sequence length="335" mass="38962">MIVLIVRELTKPIDLFKEEALALRLAGNYPRRAELDDSIGRRKAGYRGEKALDYYLHFLPESSFVFRGIRIPTSTAAFQIDNLILTSSAAIIVEVKHLAGNIFFDQTFDQFIRKDENGKEERFSNPIAQVDRQKIKLRNWLRPHLSQPLPIDHIIVFTHPHAILDTNMHDDPRLRNIVYADHMLDKVKELTAKYKREVLSRSQLFTLRDQLLKSDRPLDVDVLGRFGVRKEDVLKGVQCVACGRLGMKRVKLRWQCPFCWKRDVSAHERAVYDYFLLMGKTITNLQCKSFLQIDSSDSVYKFLNSMKLRQTGVNRGRKYHIPQNIAEVLAQHQSR</sequence>
<organism evidence="2 3">
    <name type="scientific">Pontibacillus yanchengensis</name>
    <dbReference type="NCBI Taxonomy" id="462910"/>
    <lineage>
        <taxon>Bacteria</taxon>
        <taxon>Bacillati</taxon>
        <taxon>Bacillota</taxon>
        <taxon>Bacilli</taxon>
        <taxon>Bacillales</taxon>
        <taxon>Bacillaceae</taxon>
        <taxon>Pontibacillus</taxon>
    </lineage>
</organism>
<reference evidence="2 3" key="1">
    <citation type="submission" date="2019-11" db="EMBL/GenBank/DDBJ databases">
        <title>Genome sequences of 17 halophilic strains isolated from different environments.</title>
        <authorList>
            <person name="Furrow R.E."/>
        </authorList>
    </citation>
    <scope>NUCLEOTIDE SEQUENCE [LARGE SCALE GENOMIC DNA]</scope>
    <source>
        <strain evidence="2 3">22514_16_FS</strain>
    </source>
</reference>
<comment type="caution">
    <text evidence="2">The sequence shown here is derived from an EMBL/GenBank/DDBJ whole genome shotgun (WGS) entry which is preliminary data.</text>
</comment>
<dbReference type="PROSITE" id="PS50965">
    <property type="entry name" value="NERD"/>
    <property type="match status" value="1"/>
</dbReference>
<feature type="domain" description="NERD" evidence="1">
    <location>
        <begin position="44"/>
        <end position="160"/>
    </location>
</feature>
<dbReference type="Proteomes" id="UP000468638">
    <property type="component" value="Unassembled WGS sequence"/>
</dbReference>
<protein>
    <recommendedName>
        <fullName evidence="1">NERD domain-containing protein</fullName>
    </recommendedName>
</protein>
<gene>
    <name evidence="2" type="ORF">GLW05_09930</name>
</gene>
<evidence type="ECO:0000259" key="1">
    <source>
        <dbReference type="PROSITE" id="PS50965"/>
    </source>
</evidence>
<evidence type="ECO:0000313" key="2">
    <source>
        <dbReference type="EMBL" id="MYL33917.1"/>
    </source>
</evidence>
<accession>A0A6I4ZZN9</accession>